<keyword evidence="3" id="KW-0413">Isomerase</keyword>
<evidence type="ECO:0000313" key="4">
    <source>
        <dbReference type="Proteomes" id="UP001451782"/>
    </source>
</evidence>
<dbReference type="InterPro" id="IPR008948">
    <property type="entry name" value="L-Aspartase-like"/>
</dbReference>
<dbReference type="RefSeq" id="WP_342070594.1">
    <property type="nucleotide sequence ID" value="NZ_CP151762.1"/>
</dbReference>
<dbReference type="NCBIfam" id="NF004631">
    <property type="entry name" value="PRK05975.1"/>
    <property type="match status" value="1"/>
</dbReference>
<dbReference type="EMBL" id="CP151762">
    <property type="protein sequence ID" value="WZU64227.1"/>
    <property type="molecule type" value="Genomic_DNA"/>
</dbReference>
<evidence type="ECO:0000313" key="3">
    <source>
        <dbReference type="EMBL" id="WZU64227.1"/>
    </source>
</evidence>
<dbReference type="AlphaFoldDB" id="A0AAN0NHQ9"/>
<dbReference type="PRINTS" id="PR00145">
    <property type="entry name" value="ARGSUCLYASE"/>
</dbReference>
<dbReference type="InterPro" id="IPR022761">
    <property type="entry name" value="Fumarate_lyase_N"/>
</dbReference>
<reference evidence="3 4" key="1">
    <citation type="submission" date="2024-04" db="EMBL/GenBank/DDBJ databases">
        <title>Phylogenomic analyses of a clade within the roseobacter group suggest taxonomic reassignments of species of the genera Aestuariivita, Citreicella, Loktanella, Nautella, Pelagibaca, Ruegeria, Thalassobius, Thiobacimonas and Tropicibacter, and the proposal o.</title>
        <authorList>
            <person name="Jeon C.O."/>
        </authorList>
    </citation>
    <scope>NUCLEOTIDE SEQUENCE [LARGE SCALE GENOMIC DNA]</scope>
    <source>
        <strain evidence="3 4">G8-12</strain>
    </source>
</reference>
<dbReference type="EC" id="5.5.1.2" evidence="3"/>
<dbReference type="Proteomes" id="UP001451782">
    <property type="component" value="Chromosome"/>
</dbReference>
<protein>
    <submittedName>
        <fullName evidence="3">3-carboxy-cis,cis-muconate cycloisomerase</fullName>
        <ecNumber evidence="3">5.5.1.2</ecNumber>
    </submittedName>
</protein>
<dbReference type="Pfam" id="PF00206">
    <property type="entry name" value="Lyase_1"/>
    <property type="match status" value="1"/>
</dbReference>
<keyword evidence="4" id="KW-1185">Reference proteome</keyword>
<accession>A0AAN0NHQ9</accession>
<dbReference type="PRINTS" id="PR00149">
    <property type="entry name" value="FUMRATELYASE"/>
</dbReference>
<gene>
    <name evidence="3" type="ORF">AABB28_02670</name>
</gene>
<organism evidence="3 4">
    <name type="scientific">Yoonia algicola</name>
    <dbReference type="NCBI Taxonomy" id="3137368"/>
    <lineage>
        <taxon>Bacteria</taxon>
        <taxon>Pseudomonadati</taxon>
        <taxon>Pseudomonadota</taxon>
        <taxon>Alphaproteobacteria</taxon>
        <taxon>Rhodobacterales</taxon>
        <taxon>Paracoccaceae</taxon>
        <taxon>Yoonia</taxon>
    </lineage>
</organism>
<dbReference type="PANTHER" id="PTHR43172">
    <property type="entry name" value="ADENYLOSUCCINATE LYASE"/>
    <property type="match status" value="1"/>
</dbReference>
<sequence length="349" mass="37247">MTGFTHHPWLKGLLGDSKAAAIWGPEQQMQHMLAFEAAFTRALGSAGQISADQATQIAKLITDFAPDLDAINSAAMRDGVPVPELVAQLKRAAGADAGAVHTGATSQDVIDTALALTIKAFNVLLADRMTTLATDFETLSHQFRDRTIMGRTRMQAALPIAFSDRLVTWSHPLARHAARLERLRPEIEVLSLGGAVGNRAALGDHGDAIAAAMATDLVLFNPAKAPHAMRDHIADYANLLSLITGSLGKMGQDICLMAQQGIEEIGLECGGASSAMPHKQNPVLAELLVSNARFNATQLAGMHHALIHEQERSGAAWVLEWMILPQMAQVTARSLSAALELATRITRIG</sequence>
<dbReference type="InterPro" id="IPR000362">
    <property type="entry name" value="Fumarate_lyase_fam"/>
</dbReference>
<proteinExistence type="inferred from homology"/>
<dbReference type="KEGG" id="yag:AABB28_02670"/>
<dbReference type="GO" id="GO:0047472">
    <property type="term" value="F:3-carboxy-cis,cis-muconate cycloisomerase activity"/>
    <property type="evidence" value="ECO:0007669"/>
    <property type="project" value="UniProtKB-EC"/>
</dbReference>
<evidence type="ECO:0000256" key="1">
    <source>
        <dbReference type="ARBA" id="ARBA00034772"/>
    </source>
</evidence>
<feature type="domain" description="Fumarate lyase N-terminal" evidence="2">
    <location>
        <begin position="25"/>
        <end position="290"/>
    </location>
</feature>
<name>A0AAN0NHQ9_9RHOB</name>
<comment type="similarity">
    <text evidence="1">Belongs to the class-II fumarase/aspartase family.</text>
</comment>
<dbReference type="PANTHER" id="PTHR43172:SF2">
    <property type="entry name" value="ADENYLOSUCCINATE LYASE C-TERMINAL DOMAIN-CONTAINING PROTEIN"/>
    <property type="match status" value="1"/>
</dbReference>
<evidence type="ECO:0000259" key="2">
    <source>
        <dbReference type="Pfam" id="PF00206"/>
    </source>
</evidence>
<dbReference type="SUPFAM" id="SSF48557">
    <property type="entry name" value="L-aspartase-like"/>
    <property type="match status" value="1"/>
</dbReference>
<dbReference type="Gene3D" id="1.20.200.10">
    <property type="entry name" value="Fumarase/aspartase (Central domain)"/>
    <property type="match status" value="1"/>
</dbReference>